<gene>
    <name evidence="3" type="ORF">RIVERRIDER_80</name>
</gene>
<organism evidence="3 4">
    <name type="scientific">Xanthomonas phage RiverRider</name>
    <dbReference type="NCBI Taxonomy" id="2108116"/>
    <lineage>
        <taxon>Viruses</taxon>
        <taxon>Duplodnaviria</taxon>
        <taxon>Heunggongvirae</taxon>
        <taxon>Uroviricota</taxon>
        <taxon>Caudoviricetes</taxon>
        <taxon>Schitoviridae</taxon>
        <taxon>Riverridervirus</taxon>
        <taxon>Riverridervirus riverrider</taxon>
    </lineage>
</organism>
<keyword evidence="1" id="KW-0175">Coiled coil</keyword>
<reference evidence="3" key="1">
    <citation type="submission" date="2018-02" db="EMBL/GenBank/DDBJ databases">
        <authorList>
            <person name="Miller M."/>
            <person name="Deiulio A."/>
            <person name="Douthitt C."/>
            <person name="McMahon J."/>
            <person name="Holland C."/>
            <person name="Wiersma-Koch H."/>
            <person name="Turechek W."/>
            <person name="D'Elia T."/>
        </authorList>
    </citation>
    <scope>NUCLEOTIDE SEQUENCE [LARGE SCALE GENOMIC DNA]</scope>
</reference>
<feature type="coiled-coil region" evidence="1">
    <location>
        <begin position="50"/>
        <end position="88"/>
    </location>
</feature>
<keyword evidence="2" id="KW-0472">Membrane</keyword>
<dbReference type="EMBL" id="MG983743">
    <property type="protein sequence ID" value="AVO23161.1"/>
    <property type="molecule type" value="Genomic_DNA"/>
</dbReference>
<evidence type="ECO:0000313" key="3">
    <source>
        <dbReference type="EMBL" id="AVO23161.1"/>
    </source>
</evidence>
<sequence>MWQKTLIKYLPHFLVLVALVALGTWGYHSIKQSGFREGAASVQLQWDEDTAKYLAEIERLKNSYAEKEAEHRAENQRITHELSQANQKHAVEIASLQSDLAKRMQLNTQRTAIYQRQAEAGAAECRDLASHAGRLDAALEEGRSLEREYRSTLGLRDRQIQALSSQIRNDRSLMEN</sequence>
<keyword evidence="2" id="KW-1133">Transmembrane helix</keyword>
<keyword evidence="4" id="KW-1185">Reference proteome</keyword>
<proteinExistence type="predicted"/>
<evidence type="ECO:0000256" key="2">
    <source>
        <dbReference type="SAM" id="Phobius"/>
    </source>
</evidence>
<protein>
    <submittedName>
        <fullName evidence="3">Rz/Rxl spanin protein</fullName>
    </submittedName>
</protein>
<evidence type="ECO:0000313" key="4">
    <source>
        <dbReference type="Proteomes" id="UP000241502"/>
    </source>
</evidence>
<keyword evidence="2" id="KW-0812">Transmembrane</keyword>
<evidence type="ECO:0000256" key="1">
    <source>
        <dbReference type="SAM" id="Coils"/>
    </source>
</evidence>
<name>A0A2P1JUZ0_9CAUD</name>
<dbReference type="Proteomes" id="UP000241502">
    <property type="component" value="Segment"/>
</dbReference>
<accession>A0A2P1JUZ0</accession>
<feature type="transmembrane region" description="Helical" evidence="2">
    <location>
        <begin position="6"/>
        <end position="27"/>
    </location>
</feature>